<protein>
    <submittedName>
        <fullName evidence="1">Uncharacterized protein</fullName>
    </submittedName>
</protein>
<evidence type="ECO:0000313" key="1">
    <source>
        <dbReference type="EMBL" id="JAD92785.1"/>
    </source>
</evidence>
<accession>A0A0A9E4G2</accession>
<reference evidence="1" key="2">
    <citation type="journal article" date="2015" name="Data Brief">
        <title>Shoot transcriptome of the giant reed, Arundo donax.</title>
        <authorList>
            <person name="Barrero R.A."/>
            <person name="Guerrero F.D."/>
            <person name="Moolhuijzen P."/>
            <person name="Goolsby J.A."/>
            <person name="Tidwell J."/>
            <person name="Bellgard S.E."/>
            <person name="Bellgard M.I."/>
        </authorList>
    </citation>
    <scope>NUCLEOTIDE SEQUENCE</scope>
    <source>
        <tissue evidence="1">Shoot tissue taken approximately 20 cm above the soil surface</tissue>
    </source>
</reference>
<sequence length="52" mass="6019">MLDKTTEVKLVLKGNQTLRSGLLIVCHSCKLFPMSPRSYLWNVQQNWHITCS</sequence>
<dbReference type="AlphaFoldDB" id="A0A0A9E4G2"/>
<dbReference type="EMBL" id="GBRH01205110">
    <property type="protein sequence ID" value="JAD92785.1"/>
    <property type="molecule type" value="Transcribed_RNA"/>
</dbReference>
<proteinExistence type="predicted"/>
<name>A0A0A9E4G2_ARUDO</name>
<reference evidence="1" key="1">
    <citation type="submission" date="2014-09" db="EMBL/GenBank/DDBJ databases">
        <authorList>
            <person name="Magalhaes I.L.F."/>
            <person name="Oliveira U."/>
            <person name="Santos F.R."/>
            <person name="Vidigal T.H.D.A."/>
            <person name="Brescovit A.D."/>
            <person name="Santos A.J."/>
        </authorList>
    </citation>
    <scope>NUCLEOTIDE SEQUENCE</scope>
    <source>
        <tissue evidence="1">Shoot tissue taken approximately 20 cm above the soil surface</tissue>
    </source>
</reference>
<organism evidence="1">
    <name type="scientific">Arundo donax</name>
    <name type="common">Giant reed</name>
    <name type="synonym">Donax arundinaceus</name>
    <dbReference type="NCBI Taxonomy" id="35708"/>
    <lineage>
        <taxon>Eukaryota</taxon>
        <taxon>Viridiplantae</taxon>
        <taxon>Streptophyta</taxon>
        <taxon>Embryophyta</taxon>
        <taxon>Tracheophyta</taxon>
        <taxon>Spermatophyta</taxon>
        <taxon>Magnoliopsida</taxon>
        <taxon>Liliopsida</taxon>
        <taxon>Poales</taxon>
        <taxon>Poaceae</taxon>
        <taxon>PACMAD clade</taxon>
        <taxon>Arundinoideae</taxon>
        <taxon>Arundineae</taxon>
        <taxon>Arundo</taxon>
    </lineage>
</organism>